<reference evidence="2" key="1">
    <citation type="submission" date="2020-06" db="EMBL/GenBank/DDBJ databases">
        <authorList>
            <person name="Li T."/>
            <person name="Hu X."/>
            <person name="Zhang T."/>
            <person name="Song X."/>
            <person name="Zhang H."/>
            <person name="Dai N."/>
            <person name="Sheng W."/>
            <person name="Hou X."/>
            <person name="Wei L."/>
        </authorList>
    </citation>
    <scope>NUCLEOTIDE SEQUENCE</scope>
    <source>
        <strain evidence="2">G01</strain>
        <tissue evidence="2">Leaf</tissue>
    </source>
</reference>
<comment type="caution">
    <text evidence="2">The sequence shown here is derived from an EMBL/GenBank/DDBJ whole genome shotgun (WGS) entry which is preliminary data.</text>
</comment>
<feature type="signal peptide" evidence="1">
    <location>
        <begin position="1"/>
        <end position="39"/>
    </location>
</feature>
<dbReference type="EMBL" id="JACGWK010001344">
    <property type="protein sequence ID" value="KAL0290597.1"/>
    <property type="molecule type" value="Genomic_DNA"/>
</dbReference>
<protein>
    <submittedName>
        <fullName evidence="2">Uncharacterized protein</fullName>
    </submittedName>
</protein>
<organism evidence="2">
    <name type="scientific">Sesamum angustifolium</name>
    <dbReference type="NCBI Taxonomy" id="2727405"/>
    <lineage>
        <taxon>Eukaryota</taxon>
        <taxon>Viridiplantae</taxon>
        <taxon>Streptophyta</taxon>
        <taxon>Embryophyta</taxon>
        <taxon>Tracheophyta</taxon>
        <taxon>Spermatophyta</taxon>
        <taxon>Magnoliopsida</taxon>
        <taxon>eudicotyledons</taxon>
        <taxon>Gunneridae</taxon>
        <taxon>Pentapetalae</taxon>
        <taxon>asterids</taxon>
        <taxon>lamiids</taxon>
        <taxon>Lamiales</taxon>
        <taxon>Pedaliaceae</taxon>
        <taxon>Sesamum</taxon>
    </lineage>
</organism>
<reference evidence="2" key="2">
    <citation type="journal article" date="2024" name="Plant">
        <title>Genomic evolution and insights into agronomic trait innovations of Sesamum species.</title>
        <authorList>
            <person name="Miao H."/>
            <person name="Wang L."/>
            <person name="Qu L."/>
            <person name="Liu H."/>
            <person name="Sun Y."/>
            <person name="Le M."/>
            <person name="Wang Q."/>
            <person name="Wei S."/>
            <person name="Zheng Y."/>
            <person name="Lin W."/>
            <person name="Duan Y."/>
            <person name="Cao H."/>
            <person name="Xiong S."/>
            <person name="Wang X."/>
            <person name="Wei L."/>
            <person name="Li C."/>
            <person name="Ma Q."/>
            <person name="Ju M."/>
            <person name="Zhao R."/>
            <person name="Li G."/>
            <person name="Mu C."/>
            <person name="Tian Q."/>
            <person name="Mei H."/>
            <person name="Zhang T."/>
            <person name="Gao T."/>
            <person name="Zhang H."/>
        </authorList>
    </citation>
    <scope>NUCLEOTIDE SEQUENCE</scope>
    <source>
        <strain evidence="2">G01</strain>
    </source>
</reference>
<proteinExistence type="predicted"/>
<dbReference type="AlphaFoldDB" id="A0AAW2J8C7"/>
<evidence type="ECO:0000256" key="1">
    <source>
        <dbReference type="SAM" id="SignalP"/>
    </source>
</evidence>
<keyword evidence="1" id="KW-0732">Signal</keyword>
<name>A0AAW2J8C7_9LAMI</name>
<accession>A0AAW2J8C7</accession>
<gene>
    <name evidence="2" type="ORF">Sangu_2568200</name>
</gene>
<feature type="chain" id="PRO_5043441762" evidence="1">
    <location>
        <begin position="40"/>
        <end position="101"/>
    </location>
</feature>
<evidence type="ECO:0000313" key="2">
    <source>
        <dbReference type="EMBL" id="KAL0290597.1"/>
    </source>
</evidence>
<sequence length="101" mass="11384">MPVLLSGGLRGFYQFPSLIFRRSVLTIRLFLLFLKPIDSFPGVCPNRGGWRQLSFNPQNGNRLSRGLAAGSIWGLQCWYFSTNGVLPYPAPILEYSIFSAR</sequence>